<keyword evidence="3" id="KW-0378">Hydrolase</keyword>
<accession>A0A9N9MXG5</accession>
<feature type="signal peptide" evidence="7">
    <location>
        <begin position="1"/>
        <end position="19"/>
    </location>
</feature>
<evidence type="ECO:0000256" key="5">
    <source>
        <dbReference type="ARBA" id="ARBA00023295"/>
    </source>
</evidence>
<dbReference type="SUPFAM" id="SSF51445">
    <property type="entry name" value="(Trans)glycosidases"/>
    <property type="match status" value="1"/>
</dbReference>
<dbReference type="GO" id="GO:0008422">
    <property type="term" value="F:beta-glucosidase activity"/>
    <property type="evidence" value="ECO:0007669"/>
    <property type="project" value="TreeGrafter"/>
</dbReference>
<dbReference type="Pfam" id="PF00232">
    <property type="entry name" value="Glyco_hydro_1"/>
    <property type="match status" value="1"/>
</dbReference>
<evidence type="ECO:0008006" key="10">
    <source>
        <dbReference type="Google" id="ProtNLM"/>
    </source>
</evidence>
<dbReference type="OrthoDB" id="65569at2759"/>
<dbReference type="AlphaFoldDB" id="A0A9N9MXG5"/>
<sequence>MTIIVAVISAACFVQLSFAVGTSGSHAHLFSNEVSNISFPNGFMWGYASAAYQVEGGWDADGKGESIWDYDAHNHANWFPAGQNGDVACDAYHKTEEDVGLLVHQGVNTYRFSIAWSRVLPTGRIDNINQAGIDYYKDLIKRLKENNIEPLVTMHHWDNPRAIEDDGGFLNASVFIPAFVDYATLLFEQFGDDVKWWITFNEPKQICGGGYDYGGFSPQTLSSGRGGYICAHNLLKAHAKVYRVYDEKYRTKQNGKISMVIDESWNEPASNSSADIEASERVNLMTYGWFAHPIVYGDYPEIMRTRIDKRSAQQGLSESRLPVFTEEEKSELKGSYDYLSVNMYTTVLAAATQDFPIDQISYGADISVNTYQPDDWERTAADWFRVVPWGARHLVRWIAQTYGDKKGIIVTENGYTDNGEVLDDLDTRGRFHKMYLSNLNDVIYKDGVNLIGYMAWSLMNDVEWYAGWLTNLGHYHVDFNSENRTRTAKASASYYKHIVTTNCLLDSCVPTTKKINL</sequence>
<keyword evidence="4" id="KW-0325">Glycoprotein</keyword>
<evidence type="ECO:0000256" key="3">
    <source>
        <dbReference type="ARBA" id="ARBA00022801"/>
    </source>
</evidence>
<dbReference type="PRINTS" id="PR00131">
    <property type="entry name" value="GLHYDRLASE1"/>
</dbReference>
<dbReference type="PROSITE" id="PS00653">
    <property type="entry name" value="GLYCOSYL_HYDROL_F1_2"/>
    <property type="match status" value="1"/>
</dbReference>
<comment type="similarity">
    <text evidence="1 6">Belongs to the glycosyl hydrolase 1 family.</text>
</comment>
<gene>
    <name evidence="8" type="ORF">CEUTPL_LOCUS12652</name>
</gene>
<comment type="subunit">
    <text evidence="2">Homodimer.</text>
</comment>
<organism evidence="8 9">
    <name type="scientific">Ceutorhynchus assimilis</name>
    <name type="common">cabbage seed weevil</name>
    <dbReference type="NCBI Taxonomy" id="467358"/>
    <lineage>
        <taxon>Eukaryota</taxon>
        <taxon>Metazoa</taxon>
        <taxon>Ecdysozoa</taxon>
        <taxon>Arthropoda</taxon>
        <taxon>Hexapoda</taxon>
        <taxon>Insecta</taxon>
        <taxon>Pterygota</taxon>
        <taxon>Neoptera</taxon>
        <taxon>Endopterygota</taxon>
        <taxon>Coleoptera</taxon>
        <taxon>Polyphaga</taxon>
        <taxon>Cucujiformia</taxon>
        <taxon>Curculionidae</taxon>
        <taxon>Ceutorhynchinae</taxon>
        <taxon>Ceutorhynchus</taxon>
    </lineage>
</organism>
<dbReference type="PANTHER" id="PTHR10353">
    <property type="entry name" value="GLYCOSYL HYDROLASE"/>
    <property type="match status" value="1"/>
</dbReference>
<evidence type="ECO:0000256" key="1">
    <source>
        <dbReference type="ARBA" id="ARBA00010838"/>
    </source>
</evidence>
<evidence type="ECO:0000256" key="7">
    <source>
        <dbReference type="SAM" id="SignalP"/>
    </source>
</evidence>
<evidence type="ECO:0000313" key="9">
    <source>
        <dbReference type="Proteomes" id="UP001152799"/>
    </source>
</evidence>
<name>A0A9N9MXG5_9CUCU</name>
<dbReference type="InterPro" id="IPR001360">
    <property type="entry name" value="Glyco_hydro_1"/>
</dbReference>
<dbReference type="EMBL" id="OU892284">
    <property type="protein sequence ID" value="CAG9772233.1"/>
    <property type="molecule type" value="Genomic_DNA"/>
</dbReference>
<dbReference type="Proteomes" id="UP001152799">
    <property type="component" value="Chromosome 8"/>
</dbReference>
<protein>
    <recommendedName>
        <fullName evidence="10">Beta-glucosidase</fullName>
    </recommendedName>
</protein>
<dbReference type="InterPro" id="IPR017853">
    <property type="entry name" value="GH"/>
</dbReference>
<dbReference type="FunFam" id="3.20.20.80:FF:000013">
    <property type="entry name" value="lactase-phlorizin hydrolase"/>
    <property type="match status" value="1"/>
</dbReference>
<feature type="chain" id="PRO_5040410297" description="Beta-glucosidase" evidence="7">
    <location>
        <begin position="20"/>
        <end position="517"/>
    </location>
</feature>
<reference evidence="8" key="1">
    <citation type="submission" date="2022-01" db="EMBL/GenBank/DDBJ databases">
        <authorList>
            <person name="King R."/>
        </authorList>
    </citation>
    <scope>NUCLEOTIDE SEQUENCE</scope>
</reference>
<evidence type="ECO:0000313" key="8">
    <source>
        <dbReference type="EMBL" id="CAG9772233.1"/>
    </source>
</evidence>
<dbReference type="GO" id="GO:0005975">
    <property type="term" value="P:carbohydrate metabolic process"/>
    <property type="evidence" value="ECO:0007669"/>
    <property type="project" value="InterPro"/>
</dbReference>
<evidence type="ECO:0000256" key="2">
    <source>
        <dbReference type="ARBA" id="ARBA00011738"/>
    </source>
</evidence>
<dbReference type="PANTHER" id="PTHR10353:SF36">
    <property type="entry name" value="LP05116P"/>
    <property type="match status" value="1"/>
</dbReference>
<dbReference type="Gene3D" id="3.20.20.80">
    <property type="entry name" value="Glycosidases"/>
    <property type="match status" value="1"/>
</dbReference>
<evidence type="ECO:0000256" key="6">
    <source>
        <dbReference type="RuleBase" id="RU003690"/>
    </source>
</evidence>
<keyword evidence="7" id="KW-0732">Signal</keyword>
<evidence type="ECO:0000256" key="4">
    <source>
        <dbReference type="ARBA" id="ARBA00023180"/>
    </source>
</evidence>
<proteinExistence type="inferred from homology"/>
<keyword evidence="5" id="KW-0326">Glycosidase</keyword>
<dbReference type="InterPro" id="IPR033132">
    <property type="entry name" value="GH_1_N_CS"/>
</dbReference>
<keyword evidence="9" id="KW-1185">Reference proteome</keyword>